<dbReference type="InterPro" id="IPR012341">
    <property type="entry name" value="6hp_glycosidase-like_sf"/>
</dbReference>
<evidence type="ECO:0000313" key="10">
    <source>
        <dbReference type="EMBL" id="MBK0392396.1"/>
    </source>
</evidence>
<dbReference type="SUPFAM" id="SSF48208">
    <property type="entry name" value="Six-hairpin glycosidases"/>
    <property type="match status" value="1"/>
</dbReference>
<dbReference type="Proteomes" id="UP000617041">
    <property type="component" value="Unassembled WGS sequence"/>
</dbReference>
<protein>
    <recommendedName>
        <fullName evidence="3">cellulase</fullName>
        <ecNumber evidence="3">3.2.1.4</ecNumber>
    </recommendedName>
</protein>
<comment type="similarity">
    <text evidence="2">Belongs to the glycosyl hydrolase 8 (cellulase D) family.</text>
</comment>
<keyword evidence="7" id="KW-0624">Polysaccharide degradation</keyword>
<evidence type="ECO:0000256" key="5">
    <source>
        <dbReference type="ARBA" id="ARBA00023001"/>
    </source>
</evidence>
<dbReference type="InterPro" id="IPR050972">
    <property type="entry name" value="SDr-like"/>
</dbReference>
<dbReference type="GO" id="GO:0008810">
    <property type="term" value="F:cellulase activity"/>
    <property type="evidence" value="ECO:0007669"/>
    <property type="project" value="UniProtKB-EC"/>
</dbReference>
<evidence type="ECO:0000313" key="11">
    <source>
        <dbReference type="Proteomes" id="UP000617041"/>
    </source>
</evidence>
<comment type="catalytic activity">
    <reaction evidence="1">
        <text>Endohydrolysis of (1-&gt;4)-beta-D-glucosidic linkages in cellulose, lichenin and cereal beta-D-glucans.</text>
        <dbReference type="EC" id="3.2.1.4"/>
    </reaction>
</comment>
<evidence type="ECO:0000256" key="1">
    <source>
        <dbReference type="ARBA" id="ARBA00000966"/>
    </source>
</evidence>
<organism evidence="10 11">
    <name type="scientific">Ramlibacter algicola</name>
    <dbReference type="NCBI Taxonomy" id="2795217"/>
    <lineage>
        <taxon>Bacteria</taxon>
        <taxon>Pseudomonadati</taxon>
        <taxon>Pseudomonadota</taxon>
        <taxon>Betaproteobacteria</taxon>
        <taxon>Burkholderiales</taxon>
        <taxon>Comamonadaceae</taxon>
        <taxon>Ramlibacter</taxon>
    </lineage>
</organism>
<dbReference type="Gene3D" id="1.50.10.10">
    <property type="match status" value="1"/>
</dbReference>
<evidence type="ECO:0000256" key="7">
    <source>
        <dbReference type="ARBA" id="ARBA00023326"/>
    </source>
</evidence>
<evidence type="ECO:0000256" key="6">
    <source>
        <dbReference type="ARBA" id="ARBA00023295"/>
    </source>
</evidence>
<dbReference type="Pfam" id="PF01270">
    <property type="entry name" value="Glyco_hydro_8"/>
    <property type="match status" value="1"/>
</dbReference>
<dbReference type="InterPro" id="IPR002037">
    <property type="entry name" value="Glyco_hydro_8"/>
</dbReference>
<dbReference type="AlphaFoldDB" id="A0A934UR18"/>
<keyword evidence="4" id="KW-0378">Hydrolase</keyword>
<feature type="signal peptide" evidence="9">
    <location>
        <begin position="1"/>
        <end position="23"/>
    </location>
</feature>
<keyword evidence="9" id="KW-0732">Signal</keyword>
<keyword evidence="11" id="KW-1185">Reference proteome</keyword>
<dbReference type="RefSeq" id="WP_200787335.1">
    <property type="nucleotide sequence ID" value="NZ_JAEDAO010000001.1"/>
</dbReference>
<dbReference type="EC" id="3.2.1.4" evidence="3"/>
<comment type="caution">
    <text evidence="10">The sequence shown here is derived from an EMBL/GenBank/DDBJ whole genome shotgun (WGS) entry which is preliminary data.</text>
</comment>
<keyword evidence="6" id="KW-0326">Glycosidase</keyword>
<dbReference type="PANTHER" id="PTHR34403:SF14">
    <property type="entry name" value="OS05G0225800 PROTEIN"/>
    <property type="match status" value="1"/>
</dbReference>
<proteinExistence type="inferred from homology"/>
<feature type="chain" id="PRO_5036737336" description="cellulase" evidence="9">
    <location>
        <begin position="24"/>
        <end position="520"/>
    </location>
</feature>
<dbReference type="PANTHER" id="PTHR34403">
    <property type="entry name" value="TOL-PAL SYSTEM PROTEIN TOLA"/>
    <property type="match status" value="1"/>
</dbReference>
<keyword evidence="7" id="KW-0119">Carbohydrate metabolism</keyword>
<accession>A0A934UR18</accession>
<sequence>MKRRVFLHTAPAAVTTVALTACGGGGSAETVADAGGVEAEQLAKGGTPGKPTPKPTAAPTPAPTAAPAPAPTVAPTPAPTPAPTAAPTPAPTPAPTAAPTPAPTPAPTAAPTPAPTAAPTPAPTPAPAPAPAISYPFGSRLQPYVAGILPTSASAAQMDSTIRALYDRWKSNGIVDVPTVAGGKALRFASDYITVSEAMGYGMLLSVVMAGHDANARALFDGLLTTVRARPAYSIPASSGGPYLMDWRLTANGSSTDAAGGGWNAMDGDLDIALALLMAHKQWGSSGRWNYRQEALNTIGALKSWNMKPDGTTKGMATPNVSRTSDYMIGHFRAFAKATGDSYWSTTVIDRCYALLNRMQTVYSPSAGLMPDFIVATDTSTPYPSPGGMGDFTDTEMNYFANAQRNPWRYGTDYVLSGDARWKAVCNKMMAFFKADTGGDPARTAIGYAMNGTPMLRPYPNWTPKGMIGPQLCGAMVDSAHQAYLNSLWTYNANNFSVQYYDAELQLIPMLVASGNWWSV</sequence>
<evidence type="ECO:0000256" key="2">
    <source>
        <dbReference type="ARBA" id="ARBA00009209"/>
    </source>
</evidence>
<evidence type="ECO:0000256" key="9">
    <source>
        <dbReference type="SAM" id="SignalP"/>
    </source>
</evidence>
<dbReference type="PROSITE" id="PS51257">
    <property type="entry name" value="PROKAR_LIPOPROTEIN"/>
    <property type="match status" value="1"/>
</dbReference>
<reference evidence="10" key="1">
    <citation type="submission" date="2020-12" db="EMBL/GenBank/DDBJ databases">
        <title>Ramlibacter sp. nov., isolated from a freshwater alga, Cryptomonas.</title>
        <authorList>
            <person name="Kim H.M."/>
            <person name="Jeon C.O."/>
        </authorList>
    </citation>
    <scope>NUCLEOTIDE SEQUENCE</scope>
    <source>
        <strain evidence="10">CrO1</strain>
    </source>
</reference>
<feature type="compositionally biased region" description="Pro residues" evidence="8">
    <location>
        <begin position="50"/>
        <end position="127"/>
    </location>
</feature>
<evidence type="ECO:0000256" key="4">
    <source>
        <dbReference type="ARBA" id="ARBA00022801"/>
    </source>
</evidence>
<dbReference type="EMBL" id="JAEDAO010000001">
    <property type="protein sequence ID" value="MBK0392396.1"/>
    <property type="molecule type" value="Genomic_DNA"/>
</dbReference>
<evidence type="ECO:0000256" key="3">
    <source>
        <dbReference type="ARBA" id="ARBA00012601"/>
    </source>
</evidence>
<dbReference type="PRINTS" id="PR00735">
    <property type="entry name" value="GLHYDRLASE8"/>
</dbReference>
<dbReference type="InterPro" id="IPR008928">
    <property type="entry name" value="6-hairpin_glycosidase_sf"/>
</dbReference>
<name>A0A934UR18_9BURK</name>
<keyword evidence="5" id="KW-0136">Cellulose degradation</keyword>
<gene>
    <name evidence="10" type="ORF">I8E28_07320</name>
</gene>
<feature type="region of interest" description="Disordered" evidence="8">
    <location>
        <begin position="41"/>
        <end position="127"/>
    </location>
</feature>
<evidence type="ECO:0000256" key="8">
    <source>
        <dbReference type="SAM" id="MobiDB-lite"/>
    </source>
</evidence>
<dbReference type="GO" id="GO:0030245">
    <property type="term" value="P:cellulose catabolic process"/>
    <property type="evidence" value="ECO:0007669"/>
    <property type="project" value="UniProtKB-KW"/>
</dbReference>